<accession>A0A2T0RQU6</accession>
<dbReference type="Pfam" id="PF12697">
    <property type="entry name" value="Abhydrolase_6"/>
    <property type="match status" value="1"/>
</dbReference>
<dbReference type="PRINTS" id="PR00111">
    <property type="entry name" value="ABHYDROLASE"/>
</dbReference>
<dbReference type="RefSeq" id="WP_106129667.1">
    <property type="nucleotide sequence ID" value="NZ_PVZG01000015.1"/>
</dbReference>
<dbReference type="Proteomes" id="UP000239209">
    <property type="component" value="Unassembled WGS sequence"/>
</dbReference>
<keyword evidence="4" id="KW-1185">Reference proteome</keyword>
<dbReference type="PANTHER" id="PTHR43433">
    <property type="entry name" value="HYDROLASE, ALPHA/BETA FOLD FAMILY PROTEIN"/>
    <property type="match status" value="1"/>
</dbReference>
<comment type="caution">
    <text evidence="3">The sequence shown here is derived from an EMBL/GenBank/DDBJ whole genome shotgun (WGS) entry which is preliminary data.</text>
</comment>
<dbReference type="PRINTS" id="PR00412">
    <property type="entry name" value="EPOXHYDRLASE"/>
</dbReference>
<evidence type="ECO:0000256" key="1">
    <source>
        <dbReference type="ARBA" id="ARBA00022559"/>
    </source>
</evidence>
<dbReference type="PANTHER" id="PTHR43433:SF5">
    <property type="entry name" value="AB HYDROLASE-1 DOMAIN-CONTAINING PROTEIN"/>
    <property type="match status" value="1"/>
</dbReference>
<dbReference type="AlphaFoldDB" id="A0A2T0RQU6"/>
<keyword evidence="1" id="KW-0560">Oxidoreductase</keyword>
<evidence type="ECO:0000313" key="3">
    <source>
        <dbReference type="EMBL" id="PRY23463.1"/>
    </source>
</evidence>
<reference evidence="3 4" key="1">
    <citation type="submission" date="2018-03" db="EMBL/GenBank/DDBJ databases">
        <title>Genomic Encyclopedia of Archaeal and Bacterial Type Strains, Phase II (KMG-II): from individual species to whole genera.</title>
        <authorList>
            <person name="Goeker M."/>
        </authorList>
    </citation>
    <scope>NUCLEOTIDE SEQUENCE [LARGE SCALE GENOMIC DNA]</scope>
    <source>
        <strain evidence="3 4">DSM 45348</strain>
    </source>
</reference>
<feature type="domain" description="AB hydrolase-1" evidence="2">
    <location>
        <begin position="22"/>
        <end position="261"/>
    </location>
</feature>
<dbReference type="SUPFAM" id="SSF53474">
    <property type="entry name" value="alpha/beta-Hydrolases"/>
    <property type="match status" value="1"/>
</dbReference>
<dbReference type="InterPro" id="IPR000639">
    <property type="entry name" value="Epox_hydrolase-like"/>
</dbReference>
<evidence type="ECO:0000313" key="4">
    <source>
        <dbReference type="Proteomes" id="UP000239209"/>
    </source>
</evidence>
<keyword evidence="1" id="KW-0575">Peroxidase</keyword>
<name>A0A2T0RQU6_9ACTN</name>
<protein>
    <submittedName>
        <fullName evidence="3">Pimeloyl-ACP methyl ester carboxylesterase</fullName>
    </submittedName>
</protein>
<dbReference type="OrthoDB" id="3210844at2"/>
<sequence length="268" mass="28057">MPTIVAGEVTLHYEESGRGAPVVLIPGTGARGRTWWLHQVPALVAAGYRAITLDNRGAGRSGPVGPSLTVADLVADAAALIEEVAGGPCRLVGTSMGSLIIQELLLVRPELASRAVLIASRARPDPMSLALAAAERQLADSGVKLPRAYDAATRALQNLSPRTLADPAVVQDWLDILELSPTTWNDPGLRAQMDAALDTDRRPAYAGIGVPALVLSFADDLVAPPARGRELAAAIPGAVYEEIAGAGHYGYLERPEAVNEAILRFLAA</sequence>
<dbReference type="GO" id="GO:0004601">
    <property type="term" value="F:peroxidase activity"/>
    <property type="evidence" value="ECO:0007669"/>
    <property type="project" value="UniProtKB-KW"/>
</dbReference>
<dbReference type="InterPro" id="IPR000073">
    <property type="entry name" value="AB_hydrolase_1"/>
</dbReference>
<proteinExistence type="predicted"/>
<dbReference type="Gene3D" id="3.40.50.1820">
    <property type="entry name" value="alpha/beta hydrolase"/>
    <property type="match status" value="1"/>
</dbReference>
<organism evidence="3 4">
    <name type="scientific">Pseudosporangium ferrugineum</name>
    <dbReference type="NCBI Taxonomy" id="439699"/>
    <lineage>
        <taxon>Bacteria</taxon>
        <taxon>Bacillati</taxon>
        <taxon>Actinomycetota</taxon>
        <taxon>Actinomycetes</taxon>
        <taxon>Micromonosporales</taxon>
        <taxon>Micromonosporaceae</taxon>
        <taxon>Pseudosporangium</taxon>
    </lineage>
</organism>
<gene>
    <name evidence="3" type="ORF">CLV70_115196</name>
</gene>
<dbReference type="InterPro" id="IPR050471">
    <property type="entry name" value="AB_hydrolase"/>
</dbReference>
<dbReference type="InterPro" id="IPR029058">
    <property type="entry name" value="AB_hydrolase_fold"/>
</dbReference>
<dbReference type="EMBL" id="PVZG01000015">
    <property type="protein sequence ID" value="PRY23463.1"/>
    <property type="molecule type" value="Genomic_DNA"/>
</dbReference>
<evidence type="ECO:0000259" key="2">
    <source>
        <dbReference type="Pfam" id="PF12697"/>
    </source>
</evidence>